<gene>
    <name evidence="1" type="ORF">SAMN02745824_2818</name>
</gene>
<sequence>MKSTVEVPVENVRDLFQLMEKMNDLFHQPRNLKDGKRIARFADENYPSIHKAYYEILWNLLPEEDRKTIENA</sequence>
<proteinExistence type="predicted"/>
<dbReference type="STRING" id="1123272.SAMN02745824_2818"/>
<keyword evidence="2" id="KW-1185">Reference proteome</keyword>
<protein>
    <submittedName>
        <fullName evidence="1">Uncharacterized protein</fullName>
    </submittedName>
</protein>
<name>A0A1N6GGK4_9SPHN</name>
<dbReference type="AlphaFoldDB" id="A0A1N6GGK4"/>
<reference evidence="2" key="1">
    <citation type="submission" date="2016-11" db="EMBL/GenBank/DDBJ databases">
        <authorList>
            <person name="Varghese N."/>
            <person name="Submissions S."/>
        </authorList>
    </citation>
    <scope>NUCLEOTIDE SEQUENCE [LARGE SCALE GENOMIC DNA]</scope>
    <source>
        <strain evidence="2">DSM 22363</strain>
    </source>
</reference>
<evidence type="ECO:0000313" key="1">
    <source>
        <dbReference type="EMBL" id="SIO06601.1"/>
    </source>
</evidence>
<dbReference type="RefSeq" id="WP_074205784.1">
    <property type="nucleotide sequence ID" value="NZ_FSQW01000002.1"/>
</dbReference>
<accession>A0A1N6GGK4</accession>
<evidence type="ECO:0000313" key="2">
    <source>
        <dbReference type="Proteomes" id="UP000185192"/>
    </source>
</evidence>
<dbReference type="OrthoDB" id="8593301at2"/>
<organism evidence="1 2">
    <name type="scientific">Parasphingorhabdus marina DSM 22363</name>
    <dbReference type="NCBI Taxonomy" id="1123272"/>
    <lineage>
        <taxon>Bacteria</taxon>
        <taxon>Pseudomonadati</taxon>
        <taxon>Pseudomonadota</taxon>
        <taxon>Alphaproteobacteria</taxon>
        <taxon>Sphingomonadales</taxon>
        <taxon>Sphingomonadaceae</taxon>
        <taxon>Parasphingorhabdus</taxon>
    </lineage>
</organism>
<dbReference type="EMBL" id="FSQW01000002">
    <property type="protein sequence ID" value="SIO06601.1"/>
    <property type="molecule type" value="Genomic_DNA"/>
</dbReference>
<dbReference type="Proteomes" id="UP000185192">
    <property type="component" value="Unassembled WGS sequence"/>
</dbReference>